<dbReference type="InterPro" id="IPR051461">
    <property type="entry name" value="UPF0750_membrane"/>
</dbReference>
<evidence type="ECO:0000256" key="3">
    <source>
        <dbReference type="ARBA" id="ARBA00022692"/>
    </source>
</evidence>
<feature type="transmembrane region" description="Helical" evidence="6">
    <location>
        <begin position="178"/>
        <end position="199"/>
    </location>
</feature>
<evidence type="ECO:0000256" key="4">
    <source>
        <dbReference type="ARBA" id="ARBA00022989"/>
    </source>
</evidence>
<dbReference type="Pfam" id="PF10035">
    <property type="entry name" value="DUF2179"/>
    <property type="match status" value="1"/>
</dbReference>
<keyword evidence="2" id="KW-1003">Cell membrane</keyword>
<proteinExistence type="predicted"/>
<evidence type="ECO:0000256" key="6">
    <source>
        <dbReference type="SAM" id="Phobius"/>
    </source>
</evidence>
<feature type="transmembrane region" description="Helical" evidence="6">
    <location>
        <begin position="109"/>
        <end position="128"/>
    </location>
</feature>
<dbReference type="PANTHER" id="PTHR33545:SF5">
    <property type="entry name" value="UPF0750 MEMBRANE PROTEIN YITT"/>
    <property type="match status" value="1"/>
</dbReference>
<dbReference type="InterPro" id="IPR015867">
    <property type="entry name" value="N-reg_PII/ATP_PRibTrfase_C"/>
</dbReference>
<feature type="transmembrane region" description="Helical" evidence="6">
    <location>
        <begin position="9"/>
        <end position="31"/>
    </location>
</feature>
<keyword evidence="9" id="KW-1185">Reference proteome</keyword>
<evidence type="ECO:0000313" key="8">
    <source>
        <dbReference type="EMBL" id="MBM7614895.1"/>
    </source>
</evidence>
<dbReference type="Pfam" id="PF02588">
    <property type="entry name" value="YitT_membrane"/>
    <property type="match status" value="1"/>
</dbReference>
<comment type="caution">
    <text evidence="8">The sequence shown here is derived from an EMBL/GenBank/DDBJ whole genome shotgun (WGS) entry which is preliminary data.</text>
</comment>
<evidence type="ECO:0000313" key="9">
    <source>
        <dbReference type="Proteomes" id="UP001314796"/>
    </source>
</evidence>
<reference evidence="8 9" key="1">
    <citation type="submission" date="2021-01" db="EMBL/GenBank/DDBJ databases">
        <title>Genomic Encyclopedia of Type Strains, Phase IV (KMG-IV): sequencing the most valuable type-strain genomes for metagenomic binning, comparative biology and taxonomic classification.</title>
        <authorList>
            <person name="Goeker M."/>
        </authorList>
    </citation>
    <scope>NUCLEOTIDE SEQUENCE [LARGE SCALE GENOMIC DNA]</scope>
    <source>
        <strain evidence="8 9">DSM 25890</strain>
    </source>
</reference>
<dbReference type="CDD" id="cd16380">
    <property type="entry name" value="YitT_C"/>
    <property type="match status" value="1"/>
</dbReference>
<evidence type="ECO:0000256" key="1">
    <source>
        <dbReference type="ARBA" id="ARBA00004651"/>
    </source>
</evidence>
<feature type="domain" description="DUF2179" evidence="7">
    <location>
        <begin position="226"/>
        <end position="280"/>
    </location>
</feature>
<protein>
    <submittedName>
        <fullName evidence="8">Uncharacterized membrane-anchored protein YitT (DUF2179 family)</fullName>
    </submittedName>
</protein>
<dbReference type="PIRSF" id="PIRSF006483">
    <property type="entry name" value="Membrane_protein_YitT"/>
    <property type="match status" value="1"/>
</dbReference>
<feature type="transmembrane region" description="Helical" evidence="6">
    <location>
        <begin position="148"/>
        <end position="172"/>
    </location>
</feature>
<feature type="transmembrane region" description="Helical" evidence="6">
    <location>
        <begin position="80"/>
        <end position="97"/>
    </location>
</feature>
<sequence length="294" mass="32415">MSENKTQKMLLDIVFVTIGCMLLAFAITSILKPNGLMTGGITGTSIILEQLLKINYSYLYYGLSLLVLLLAFLVFGKREAYKIITLSILFPILLILFEMNPSPLIENDTFLATIYYGIIAGSGCGLILKRGFSMGGTDTIAKVIHKKILPTMSMSQVILGVDTLIIITSGILFDRTVALYAILTQIVFIKSLDTVMFGLGSKTVKIEIITSAHEEVVAYIINEIRRGISLYDIKGGYTNETKRKIVSICTPREAILIKMYISRIDENAFVDLLPVMTVWGKGLGFQSIVETEGA</sequence>
<dbReference type="InterPro" id="IPR003740">
    <property type="entry name" value="YitT"/>
</dbReference>
<dbReference type="EMBL" id="JAFBEE010000007">
    <property type="protein sequence ID" value="MBM7614895.1"/>
    <property type="molecule type" value="Genomic_DNA"/>
</dbReference>
<name>A0ABS2NPL7_9FIRM</name>
<accession>A0ABS2NPL7</accession>
<evidence type="ECO:0000259" key="7">
    <source>
        <dbReference type="Pfam" id="PF10035"/>
    </source>
</evidence>
<keyword evidence="3 6" id="KW-0812">Transmembrane</keyword>
<evidence type="ECO:0000256" key="2">
    <source>
        <dbReference type="ARBA" id="ARBA00022475"/>
    </source>
</evidence>
<dbReference type="Gene3D" id="3.30.70.120">
    <property type="match status" value="1"/>
</dbReference>
<dbReference type="Proteomes" id="UP001314796">
    <property type="component" value="Unassembled WGS sequence"/>
</dbReference>
<evidence type="ECO:0000256" key="5">
    <source>
        <dbReference type="ARBA" id="ARBA00023136"/>
    </source>
</evidence>
<keyword evidence="4 6" id="KW-1133">Transmembrane helix</keyword>
<dbReference type="InterPro" id="IPR019264">
    <property type="entry name" value="DUF2179"/>
</dbReference>
<comment type="subcellular location">
    <subcellularLocation>
        <location evidence="1">Cell membrane</location>
        <topology evidence="1">Multi-pass membrane protein</topology>
    </subcellularLocation>
</comment>
<dbReference type="PANTHER" id="PTHR33545">
    <property type="entry name" value="UPF0750 MEMBRANE PROTEIN YITT-RELATED"/>
    <property type="match status" value="1"/>
</dbReference>
<keyword evidence="5 6" id="KW-0472">Membrane</keyword>
<gene>
    <name evidence="8" type="ORF">JOC73_001414</name>
</gene>
<organism evidence="8 9">
    <name type="scientific">Alkaliphilus hydrothermalis</name>
    <dbReference type="NCBI Taxonomy" id="1482730"/>
    <lineage>
        <taxon>Bacteria</taxon>
        <taxon>Bacillati</taxon>
        <taxon>Bacillota</taxon>
        <taxon>Clostridia</taxon>
        <taxon>Peptostreptococcales</taxon>
        <taxon>Natronincolaceae</taxon>
        <taxon>Alkaliphilus</taxon>
    </lineage>
</organism>
<feature type="transmembrane region" description="Helical" evidence="6">
    <location>
        <begin position="58"/>
        <end position="75"/>
    </location>
</feature>
<dbReference type="RefSeq" id="WP_204401542.1">
    <property type="nucleotide sequence ID" value="NZ_JAFBEE010000007.1"/>
</dbReference>